<feature type="compositionally biased region" description="Basic and acidic residues" evidence="1">
    <location>
        <begin position="421"/>
        <end position="434"/>
    </location>
</feature>
<feature type="compositionally biased region" description="Acidic residues" evidence="1">
    <location>
        <begin position="572"/>
        <end position="581"/>
    </location>
</feature>
<feature type="compositionally biased region" description="Basic residues" evidence="1">
    <location>
        <begin position="545"/>
        <end position="556"/>
    </location>
</feature>
<sequence>MKRKVIEDSDDEENAEATPPRPAATGLSDITLSTIVSLDGSQSHEIQEQIADPSTSSTELLNRESRAAHKSLIEPTPKSTLPSTRTYSSSQQQSPTSPTTSRLKTRRSKTSVEKPKAKKPLKTYGRSSQDIYEFHGGSDGELAITPRMDLGHKAGKCKKNGKSRVDKTSSRQGSQDEDSTRRPITTAGGDTKVLSTEPKRHESSSAGERDISLQSSMPPPTSRFTSLEQSQRSGNDTIFKAAEPTAPECTTSDLLSPIRSTYVEISTGDRTSSPTRSSYGVFEKEIYEGFVQSGDLHPLLSNEDEKATGLQSIKEPAPSSSASEISPSKAITVETTKQSKEVLPELSLLASEHLRSQVDSNTLTMANPVVLLPAPMDTEGSKDELSLSIPETASKGPAKTAKASKRKRDADNEAVADELGSDDHAIGIPKEHYQPRPSKRRSGCGDEEVLVPTDFSKKPEAASKVKRKPQRHKTTAFQELLPKDEDEEEEEEFKTVPDSRFEIPEKKSSNVCKDGDQPNVERKDITKEIRREARPEVKQPPKAISQKKRGRPKKVVAKLSEEIVLDGAESDHDQEEAEAEEPVISAPAKTSRKKTKSTETPTPLIDEQDCNHDGTPAAEEALEDLPADVLNETHGNIPPPAVAAKRLPETSPDRATAAPETPRKSTTPAPKGPDKHSPISSGKMAYRVGLSKRARIAPLLRIVRK</sequence>
<keyword evidence="3" id="KW-1185">Reference proteome</keyword>
<feature type="compositionally biased region" description="Polar residues" evidence="1">
    <location>
        <begin position="212"/>
        <end position="236"/>
    </location>
</feature>
<feature type="compositionally biased region" description="Low complexity" evidence="1">
    <location>
        <begin position="312"/>
        <end position="331"/>
    </location>
</feature>
<feature type="region of interest" description="Disordered" evidence="1">
    <location>
        <begin position="300"/>
        <end position="338"/>
    </location>
</feature>
<evidence type="ECO:0000256" key="1">
    <source>
        <dbReference type="SAM" id="MobiDB-lite"/>
    </source>
</evidence>
<dbReference type="Proteomes" id="UP000664534">
    <property type="component" value="Unassembled WGS sequence"/>
</dbReference>
<gene>
    <name evidence="2" type="ORF">IMSHALPRED_006797</name>
</gene>
<evidence type="ECO:0000313" key="2">
    <source>
        <dbReference type="EMBL" id="CAF9925847.1"/>
    </source>
</evidence>
<organism evidence="2 3">
    <name type="scientific">Imshaugia aleurites</name>
    <dbReference type="NCBI Taxonomy" id="172621"/>
    <lineage>
        <taxon>Eukaryota</taxon>
        <taxon>Fungi</taxon>
        <taxon>Dikarya</taxon>
        <taxon>Ascomycota</taxon>
        <taxon>Pezizomycotina</taxon>
        <taxon>Lecanoromycetes</taxon>
        <taxon>OSLEUM clade</taxon>
        <taxon>Lecanoromycetidae</taxon>
        <taxon>Lecanorales</taxon>
        <taxon>Lecanorineae</taxon>
        <taxon>Parmeliaceae</taxon>
        <taxon>Imshaugia</taxon>
    </lineage>
</organism>
<feature type="compositionally biased region" description="Low complexity" evidence="1">
    <location>
        <begin position="82"/>
        <end position="102"/>
    </location>
</feature>
<protein>
    <submittedName>
        <fullName evidence="2">Uncharacterized protein</fullName>
    </submittedName>
</protein>
<feature type="compositionally biased region" description="Polar residues" evidence="1">
    <location>
        <begin position="28"/>
        <end position="44"/>
    </location>
</feature>
<evidence type="ECO:0000313" key="3">
    <source>
        <dbReference type="Proteomes" id="UP000664534"/>
    </source>
</evidence>
<dbReference type="AlphaFoldDB" id="A0A8H3FN12"/>
<feature type="compositionally biased region" description="Basic residues" evidence="1">
    <location>
        <begin position="153"/>
        <end position="162"/>
    </location>
</feature>
<feature type="region of interest" description="Disordered" evidence="1">
    <location>
        <begin position="1"/>
        <end position="252"/>
    </location>
</feature>
<name>A0A8H3FN12_9LECA</name>
<feature type="region of interest" description="Disordered" evidence="1">
    <location>
        <begin position="374"/>
        <end position="690"/>
    </location>
</feature>
<feature type="compositionally biased region" description="Basic residues" evidence="1">
    <location>
        <begin position="464"/>
        <end position="474"/>
    </location>
</feature>
<reference evidence="2" key="1">
    <citation type="submission" date="2021-03" db="EMBL/GenBank/DDBJ databases">
        <authorList>
            <person name="Tagirdzhanova G."/>
        </authorList>
    </citation>
    <scope>NUCLEOTIDE SEQUENCE</scope>
</reference>
<comment type="caution">
    <text evidence="2">The sequence shown here is derived from an EMBL/GenBank/DDBJ whole genome shotgun (WGS) entry which is preliminary data.</text>
</comment>
<proteinExistence type="predicted"/>
<feature type="compositionally biased region" description="Basic and acidic residues" evidence="1">
    <location>
        <begin position="197"/>
        <end position="211"/>
    </location>
</feature>
<dbReference type="OrthoDB" id="5404794at2759"/>
<dbReference type="EMBL" id="CAJPDT010000041">
    <property type="protein sequence ID" value="CAF9925847.1"/>
    <property type="molecule type" value="Genomic_DNA"/>
</dbReference>
<accession>A0A8H3FN12</accession>
<feature type="compositionally biased region" description="Basic and acidic residues" evidence="1">
    <location>
        <begin position="493"/>
        <end position="539"/>
    </location>
</feature>